<evidence type="ECO:0000313" key="1">
    <source>
        <dbReference type="EMBL" id="CAG8579500.1"/>
    </source>
</evidence>
<sequence length="105" mass="11972">AALRSITSPGHILRNVDLSTCKLDDLQKIVNFATNTMNFSHKKFHSEPEQDLQLFPEDSIDPKYLMNKNVVSKTALCKKQERQDSGYLSVEEDFKPVIYKGEPSL</sequence>
<feature type="non-terminal residue" evidence="1">
    <location>
        <position position="1"/>
    </location>
</feature>
<dbReference type="Proteomes" id="UP000789702">
    <property type="component" value="Unassembled WGS sequence"/>
</dbReference>
<proteinExistence type="predicted"/>
<keyword evidence="2" id="KW-1185">Reference proteome</keyword>
<gene>
    <name evidence="1" type="ORF">DHETER_LOCUS6406</name>
</gene>
<evidence type="ECO:0000313" key="2">
    <source>
        <dbReference type="Proteomes" id="UP000789702"/>
    </source>
</evidence>
<comment type="caution">
    <text evidence="1">The sequence shown here is derived from an EMBL/GenBank/DDBJ whole genome shotgun (WGS) entry which is preliminary data.</text>
</comment>
<organism evidence="1 2">
    <name type="scientific">Dentiscutata heterogama</name>
    <dbReference type="NCBI Taxonomy" id="1316150"/>
    <lineage>
        <taxon>Eukaryota</taxon>
        <taxon>Fungi</taxon>
        <taxon>Fungi incertae sedis</taxon>
        <taxon>Mucoromycota</taxon>
        <taxon>Glomeromycotina</taxon>
        <taxon>Glomeromycetes</taxon>
        <taxon>Diversisporales</taxon>
        <taxon>Gigasporaceae</taxon>
        <taxon>Dentiscutata</taxon>
    </lineage>
</organism>
<dbReference type="EMBL" id="CAJVPU010008041">
    <property type="protein sequence ID" value="CAG8579500.1"/>
    <property type="molecule type" value="Genomic_DNA"/>
</dbReference>
<accession>A0ACA9MBC0</accession>
<reference evidence="1" key="1">
    <citation type="submission" date="2021-06" db="EMBL/GenBank/DDBJ databases">
        <authorList>
            <person name="Kallberg Y."/>
            <person name="Tangrot J."/>
            <person name="Rosling A."/>
        </authorList>
    </citation>
    <scope>NUCLEOTIDE SEQUENCE</scope>
    <source>
        <strain evidence="1">IL203A</strain>
    </source>
</reference>
<protein>
    <submittedName>
        <fullName evidence="1">5744_t:CDS:1</fullName>
    </submittedName>
</protein>
<name>A0ACA9MBC0_9GLOM</name>